<dbReference type="Proteomes" id="UP001344447">
    <property type="component" value="Unassembled WGS sequence"/>
</dbReference>
<evidence type="ECO:0000313" key="3">
    <source>
        <dbReference type="Proteomes" id="UP001344447"/>
    </source>
</evidence>
<comment type="caution">
    <text evidence="2">The sequence shown here is derived from an EMBL/GenBank/DDBJ whole genome shotgun (WGS) entry which is preliminary data.</text>
</comment>
<dbReference type="EMBL" id="JAVFKY010000001">
    <property type="protein sequence ID" value="KAK5583768.1"/>
    <property type="molecule type" value="Genomic_DNA"/>
</dbReference>
<feature type="transmembrane region" description="Helical" evidence="1">
    <location>
        <begin position="53"/>
        <end position="73"/>
    </location>
</feature>
<feature type="transmembrane region" description="Helical" evidence="1">
    <location>
        <begin position="114"/>
        <end position="138"/>
    </location>
</feature>
<gene>
    <name evidence="2" type="ORF">RB653_005368</name>
</gene>
<protein>
    <recommendedName>
        <fullName evidence="4">Transmembrane protein</fullName>
    </recommendedName>
</protein>
<organism evidence="2 3">
    <name type="scientific">Dictyostelium firmibasis</name>
    <dbReference type="NCBI Taxonomy" id="79012"/>
    <lineage>
        <taxon>Eukaryota</taxon>
        <taxon>Amoebozoa</taxon>
        <taxon>Evosea</taxon>
        <taxon>Eumycetozoa</taxon>
        <taxon>Dictyostelia</taxon>
        <taxon>Dictyosteliales</taxon>
        <taxon>Dictyosteliaceae</taxon>
        <taxon>Dictyostelium</taxon>
    </lineage>
</organism>
<keyword evidence="1" id="KW-0812">Transmembrane</keyword>
<proteinExistence type="predicted"/>
<dbReference type="AlphaFoldDB" id="A0AAN7UBD4"/>
<name>A0AAN7UBD4_9MYCE</name>
<evidence type="ECO:0000256" key="1">
    <source>
        <dbReference type="SAM" id="Phobius"/>
    </source>
</evidence>
<keyword evidence="1" id="KW-0472">Membrane</keyword>
<evidence type="ECO:0008006" key="4">
    <source>
        <dbReference type="Google" id="ProtNLM"/>
    </source>
</evidence>
<sequence length="258" mass="29769">MNSVKIKTKESFSSFGSFPNDYPIELTGNISKNEFEDLIFRLNSSCKSSFNKAYLFFLLGPIAGVALIIAGIVRWRKLVEEEFDRNTKGHNYFESGDTDIFGFNQESFKPNQPLFYFVIGIALFLIGSIITCSAYLLFKSKVLGKLKEELVPINQMYSDRMISFKMEDETEKSYVPDHEFRVSKNNQAYMMDIKYDQNGNPYKEIEVHYLYITFPITPVRTIPTQPQMYSTTPNGYYTNSSIPPQNSPQNQIIEMNNI</sequence>
<evidence type="ECO:0000313" key="2">
    <source>
        <dbReference type="EMBL" id="KAK5583768.1"/>
    </source>
</evidence>
<reference evidence="2 3" key="1">
    <citation type="submission" date="2023-11" db="EMBL/GenBank/DDBJ databases">
        <title>Dfirmibasis_genome.</title>
        <authorList>
            <person name="Edelbroek B."/>
            <person name="Kjellin J."/>
            <person name="Jerlstrom-Hultqvist J."/>
            <person name="Soderbom F."/>
        </authorList>
    </citation>
    <scope>NUCLEOTIDE SEQUENCE [LARGE SCALE GENOMIC DNA]</scope>
    <source>
        <strain evidence="2 3">TNS-C-14</strain>
    </source>
</reference>
<accession>A0AAN7UBD4</accession>
<keyword evidence="1" id="KW-1133">Transmembrane helix</keyword>
<keyword evidence="3" id="KW-1185">Reference proteome</keyword>